<evidence type="ECO:0000313" key="4">
    <source>
        <dbReference type="Proteomes" id="UP000597338"/>
    </source>
</evidence>
<accession>A0ABQ1M5U9</accession>
<evidence type="ECO:0000313" key="3">
    <source>
        <dbReference type="EMBL" id="GGC34927.1"/>
    </source>
</evidence>
<protein>
    <recommendedName>
        <fullName evidence="2">Outer membrane protein beta-barrel domain-containing protein</fullName>
    </recommendedName>
</protein>
<reference evidence="4" key="1">
    <citation type="journal article" date="2019" name="Int. J. Syst. Evol. Microbiol.">
        <title>The Global Catalogue of Microorganisms (GCM) 10K type strain sequencing project: providing services to taxonomists for standard genome sequencing and annotation.</title>
        <authorList>
            <consortium name="The Broad Institute Genomics Platform"/>
            <consortium name="The Broad Institute Genome Sequencing Center for Infectious Disease"/>
            <person name="Wu L."/>
            <person name="Ma J."/>
        </authorList>
    </citation>
    <scope>NUCLEOTIDE SEQUENCE [LARGE SCALE GENOMIC DNA]</scope>
    <source>
        <strain evidence="4">CGMCC 1.15342</strain>
    </source>
</reference>
<gene>
    <name evidence="3" type="ORF">GCM10011386_28830</name>
</gene>
<name>A0ABQ1M5U9_9SPHI</name>
<dbReference type="Proteomes" id="UP000597338">
    <property type="component" value="Unassembled WGS sequence"/>
</dbReference>
<dbReference type="Pfam" id="PF13505">
    <property type="entry name" value="OMP_b-brl"/>
    <property type="match status" value="1"/>
</dbReference>
<dbReference type="EMBL" id="BMIK01000010">
    <property type="protein sequence ID" value="GGC34927.1"/>
    <property type="molecule type" value="Genomic_DNA"/>
</dbReference>
<comment type="caution">
    <text evidence="3">The sequence shown here is derived from an EMBL/GenBank/DDBJ whole genome shotgun (WGS) entry which is preliminary data.</text>
</comment>
<feature type="domain" description="Outer membrane protein beta-barrel" evidence="2">
    <location>
        <begin position="18"/>
        <end position="205"/>
    </location>
</feature>
<keyword evidence="4" id="KW-1185">Reference proteome</keyword>
<dbReference type="InterPro" id="IPR027385">
    <property type="entry name" value="Beta-barrel_OMP"/>
</dbReference>
<evidence type="ECO:0000256" key="1">
    <source>
        <dbReference type="ARBA" id="ARBA00022729"/>
    </source>
</evidence>
<keyword evidence="1" id="KW-0732">Signal</keyword>
<organism evidence="3 4">
    <name type="scientific">Parapedobacter defluvii</name>
    <dbReference type="NCBI Taxonomy" id="2045106"/>
    <lineage>
        <taxon>Bacteria</taxon>
        <taxon>Pseudomonadati</taxon>
        <taxon>Bacteroidota</taxon>
        <taxon>Sphingobacteriia</taxon>
        <taxon>Sphingobacteriales</taxon>
        <taxon>Sphingobacteriaceae</taxon>
        <taxon>Parapedobacter</taxon>
    </lineage>
</organism>
<proteinExistence type="predicted"/>
<evidence type="ECO:0000259" key="2">
    <source>
        <dbReference type="Pfam" id="PF13505"/>
    </source>
</evidence>
<sequence>MFQSFIQITMKRTYAVLALIAVTLSCLQTLYAQSEIEVGVRFGLAGNALHRFQSVDGGGSSEGRLSMLTGVRLGYGLTERLTLVSGLDYARHNLTMVSAPMPEQHRTDGRITTLSLPLVVEWNVGRWFFIQGGPSIDIQPEKWESVDSQGGIGFSVGVGGRYALGNWSLSLTPTVKQYALIPFNKEKYHQRLMTAGAVLTVGYRF</sequence>